<evidence type="ECO:0000259" key="13">
    <source>
        <dbReference type="PROSITE" id="PS50802"/>
    </source>
</evidence>
<keyword evidence="3 11" id="KW-0963">Cytoplasm</keyword>
<evidence type="ECO:0000256" key="10">
    <source>
        <dbReference type="ARBA" id="ARBA00022833"/>
    </source>
</evidence>
<evidence type="ECO:0000256" key="11">
    <source>
        <dbReference type="RuleBase" id="RU367104"/>
    </source>
</evidence>
<keyword evidence="5" id="KW-0479">Metal-binding</keyword>
<dbReference type="RefSeq" id="XP_064661593.1">
    <property type="nucleotide sequence ID" value="XM_064800254.1"/>
</dbReference>
<dbReference type="GO" id="GO:0008270">
    <property type="term" value="F:zinc ion binding"/>
    <property type="evidence" value="ECO:0007669"/>
    <property type="project" value="UniProtKB-KW"/>
</dbReference>
<dbReference type="GO" id="GO:0004843">
    <property type="term" value="F:cysteine-type deubiquitinase activity"/>
    <property type="evidence" value="ECO:0007669"/>
    <property type="project" value="UniProtKB-UniRule"/>
</dbReference>
<dbReference type="PANTHER" id="PTHR13312:SF0">
    <property type="entry name" value="UBIQUITIN THIOESTERASE OTU1"/>
    <property type="match status" value="1"/>
</dbReference>
<keyword evidence="15" id="KW-1185">Reference proteome</keyword>
<dbReference type="CDD" id="cd22745">
    <property type="entry name" value="OTU_OTU1"/>
    <property type="match status" value="1"/>
</dbReference>
<accession>A0AAV9PKM3</accession>
<dbReference type="GO" id="GO:0016579">
    <property type="term" value="P:protein deubiquitination"/>
    <property type="evidence" value="ECO:0007669"/>
    <property type="project" value="TreeGrafter"/>
</dbReference>
<dbReference type="EMBL" id="JAVRRT010000004">
    <property type="protein sequence ID" value="KAK5172875.1"/>
    <property type="molecule type" value="Genomic_DNA"/>
</dbReference>
<dbReference type="Pfam" id="PF21403">
    <property type="entry name" value="OTU1_UBXL"/>
    <property type="match status" value="1"/>
</dbReference>
<feature type="compositionally biased region" description="Polar residues" evidence="12">
    <location>
        <begin position="86"/>
        <end position="95"/>
    </location>
</feature>
<keyword evidence="4 14" id="KW-0645">Protease</keyword>
<dbReference type="Gene3D" id="3.90.70.80">
    <property type="match status" value="1"/>
</dbReference>
<keyword evidence="6" id="KW-0863">Zinc-finger</keyword>
<evidence type="ECO:0000313" key="14">
    <source>
        <dbReference type="EMBL" id="KAK5172875.1"/>
    </source>
</evidence>
<evidence type="ECO:0000256" key="6">
    <source>
        <dbReference type="ARBA" id="ARBA00022771"/>
    </source>
</evidence>
<dbReference type="GO" id="GO:0005634">
    <property type="term" value="C:nucleus"/>
    <property type="evidence" value="ECO:0007669"/>
    <property type="project" value="TreeGrafter"/>
</dbReference>
<dbReference type="PANTHER" id="PTHR13312">
    <property type="entry name" value="HIV-INDUCED PROTEIN-7-LIKE PROTEASE"/>
    <property type="match status" value="1"/>
</dbReference>
<dbReference type="AlphaFoldDB" id="A0AAV9PKM3"/>
<keyword evidence="9 11" id="KW-0788">Thiol protease</keyword>
<evidence type="ECO:0000256" key="2">
    <source>
        <dbReference type="ARBA" id="ARBA00004496"/>
    </source>
</evidence>
<reference evidence="14 15" key="1">
    <citation type="submission" date="2023-08" db="EMBL/GenBank/DDBJ databases">
        <title>Black Yeasts Isolated from many extreme environments.</title>
        <authorList>
            <person name="Coleine C."/>
            <person name="Stajich J.E."/>
            <person name="Selbmann L."/>
        </authorList>
    </citation>
    <scope>NUCLEOTIDE SEQUENCE [LARGE SCALE GENOMIC DNA]</scope>
    <source>
        <strain evidence="14 15">CCFEE 5935</strain>
    </source>
</reference>
<dbReference type="Proteomes" id="UP001337655">
    <property type="component" value="Unassembled WGS sequence"/>
</dbReference>
<organism evidence="14 15">
    <name type="scientific">Saxophila tyrrhenica</name>
    <dbReference type="NCBI Taxonomy" id="1690608"/>
    <lineage>
        <taxon>Eukaryota</taxon>
        <taxon>Fungi</taxon>
        <taxon>Dikarya</taxon>
        <taxon>Ascomycota</taxon>
        <taxon>Pezizomycotina</taxon>
        <taxon>Dothideomycetes</taxon>
        <taxon>Dothideomycetidae</taxon>
        <taxon>Mycosphaerellales</taxon>
        <taxon>Extremaceae</taxon>
        <taxon>Saxophila</taxon>
    </lineage>
</organism>
<comment type="subcellular location">
    <subcellularLocation>
        <location evidence="2 11">Cytoplasm</location>
    </subcellularLocation>
</comment>
<comment type="catalytic activity">
    <reaction evidence="1 11">
        <text>Thiol-dependent hydrolysis of ester, thioester, amide, peptide and isopeptide bonds formed by the C-terminal Gly of ubiquitin (a 76-residue protein attached to proteins as an intracellular targeting signal).</text>
        <dbReference type="EC" id="3.4.19.12"/>
    </reaction>
</comment>
<evidence type="ECO:0000256" key="4">
    <source>
        <dbReference type="ARBA" id="ARBA00022670"/>
    </source>
</evidence>
<evidence type="ECO:0000256" key="9">
    <source>
        <dbReference type="ARBA" id="ARBA00022807"/>
    </source>
</evidence>
<gene>
    <name evidence="14" type="primary">OTU1</name>
    <name evidence="14" type="ORF">LTR77_002996</name>
</gene>
<dbReference type="SUPFAM" id="SSF54001">
    <property type="entry name" value="Cysteine proteinases"/>
    <property type="match status" value="1"/>
</dbReference>
<dbReference type="GO" id="GO:0005829">
    <property type="term" value="C:cytosol"/>
    <property type="evidence" value="ECO:0007669"/>
    <property type="project" value="TreeGrafter"/>
</dbReference>
<dbReference type="InterPro" id="IPR038765">
    <property type="entry name" value="Papain-like_cys_pep_sf"/>
</dbReference>
<feature type="region of interest" description="Disordered" evidence="12">
    <location>
        <begin position="84"/>
        <end position="145"/>
    </location>
</feature>
<evidence type="ECO:0000256" key="3">
    <source>
        <dbReference type="ARBA" id="ARBA00022490"/>
    </source>
</evidence>
<evidence type="ECO:0000256" key="7">
    <source>
        <dbReference type="ARBA" id="ARBA00022786"/>
    </source>
</evidence>
<dbReference type="EC" id="3.4.19.12" evidence="11"/>
<dbReference type="GeneID" id="89924343"/>
<dbReference type="Pfam" id="PF24560">
    <property type="entry name" value="zf-C2H2_OTU1_C"/>
    <property type="match status" value="1"/>
</dbReference>
<evidence type="ECO:0000256" key="1">
    <source>
        <dbReference type="ARBA" id="ARBA00000707"/>
    </source>
</evidence>
<comment type="function">
    <text evidence="11">Hydrolase that can remove conjugated ubiquitin from proteins and may therefore play an important regulatory role at the level of protein turnover by preventing degradation.</text>
</comment>
<dbReference type="Pfam" id="PF02338">
    <property type="entry name" value="OTU"/>
    <property type="match status" value="1"/>
</dbReference>
<keyword evidence="10" id="KW-0862">Zinc</keyword>
<evidence type="ECO:0000313" key="15">
    <source>
        <dbReference type="Proteomes" id="UP001337655"/>
    </source>
</evidence>
<sequence>MTNAMRIRVRGPQGAATISLDGTATWQDLLNQISEKTGVNGDFDLKLGYPPQPLNTESIDGAMKLDDLPHKLNGEQLTVMPRDINNKLSNPTSDSKPPAQAVKPLPPKDLTSPPAHQQGDFPDQQPLGLTRKPKGNVESDPPEVPVPMLEGVMILRVMPDDNSCMFRALSSAVLGSTLDGMTELRSVVAQTIQANPDLYTKGMLEKEPSSYCQWIQREDSWGGGIELSILSQHFNIEICSINVQDLRIDRFNEGQPTRCILVYSGIHYDVCAVTPYTGSDPEFDRKVFDVIKAAEEEMDGGALEAARELCKVLQGRHYFTDTHGFTVKCNQCKQTGTGEQWALQHAKSTGHSDFGEGE</sequence>
<dbReference type="PROSITE" id="PS50802">
    <property type="entry name" value="OTU"/>
    <property type="match status" value="1"/>
</dbReference>
<evidence type="ECO:0000256" key="8">
    <source>
        <dbReference type="ARBA" id="ARBA00022801"/>
    </source>
</evidence>
<evidence type="ECO:0000256" key="12">
    <source>
        <dbReference type="SAM" id="MobiDB-lite"/>
    </source>
</evidence>
<name>A0AAV9PKM3_9PEZI</name>
<feature type="domain" description="OTU" evidence="13">
    <location>
        <begin position="153"/>
        <end position="274"/>
    </location>
</feature>
<dbReference type="Gene3D" id="3.10.20.90">
    <property type="entry name" value="Phosphatidylinositol 3-kinase Catalytic Subunit, Chain A, domain 1"/>
    <property type="match status" value="1"/>
</dbReference>
<dbReference type="FunFam" id="3.90.70.80:FF:000016">
    <property type="entry name" value="Putative ubiquitin thioesterase otu1"/>
    <property type="match status" value="1"/>
</dbReference>
<comment type="caution">
    <text evidence="14">The sequence shown here is derived from an EMBL/GenBank/DDBJ whole genome shotgun (WGS) entry which is preliminary data.</text>
</comment>
<dbReference type="GO" id="GO:0030968">
    <property type="term" value="P:endoplasmic reticulum unfolded protein response"/>
    <property type="evidence" value="ECO:0007669"/>
    <property type="project" value="TreeGrafter"/>
</dbReference>
<evidence type="ECO:0000256" key="5">
    <source>
        <dbReference type="ARBA" id="ARBA00022723"/>
    </source>
</evidence>
<dbReference type="InterPro" id="IPR048857">
    <property type="entry name" value="OTU1_Ubl"/>
</dbReference>
<dbReference type="GO" id="GO:0036503">
    <property type="term" value="P:ERAD pathway"/>
    <property type="evidence" value="ECO:0007669"/>
    <property type="project" value="TreeGrafter"/>
</dbReference>
<keyword evidence="7 11" id="KW-0833">Ubl conjugation pathway</keyword>
<dbReference type="InterPro" id="IPR003323">
    <property type="entry name" value="OTU_dom"/>
</dbReference>
<proteinExistence type="predicted"/>
<dbReference type="InterPro" id="IPR057766">
    <property type="entry name" value="Znf-C2H2_OTU1-like_C"/>
</dbReference>
<protein>
    <recommendedName>
        <fullName evidence="11">Ubiquitin thioesterase OTU</fullName>
        <ecNumber evidence="11">3.4.19.12</ecNumber>
    </recommendedName>
</protein>
<keyword evidence="8 11" id="KW-0378">Hydrolase</keyword>